<dbReference type="PANTHER" id="PTHR22943">
    <property type="entry name" value="7-TRANSMEMBRANE DOMAIN RECEPTOR C.ELEGANS"/>
    <property type="match status" value="1"/>
</dbReference>
<keyword evidence="1" id="KW-0472">Membrane</keyword>
<name>A0AAV5W682_9BILA</name>
<comment type="caution">
    <text evidence="2">The sequence shown here is derived from an EMBL/GenBank/DDBJ whole genome shotgun (WGS) entry which is preliminary data.</text>
</comment>
<keyword evidence="1" id="KW-1133">Transmembrane helix</keyword>
<proteinExistence type="predicted"/>
<keyword evidence="1" id="KW-0812">Transmembrane</keyword>
<dbReference type="EMBL" id="BTSY01000005">
    <property type="protein sequence ID" value="GMT27048.1"/>
    <property type="molecule type" value="Genomic_DNA"/>
</dbReference>
<feature type="transmembrane region" description="Helical" evidence="1">
    <location>
        <begin position="120"/>
        <end position="144"/>
    </location>
</feature>
<accession>A0AAV5W682</accession>
<keyword evidence="3" id="KW-1185">Reference proteome</keyword>
<dbReference type="Pfam" id="PF10326">
    <property type="entry name" value="7TM_GPCR_Str"/>
    <property type="match status" value="1"/>
</dbReference>
<evidence type="ECO:0000313" key="2">
    <source>
        <dbReference type="EMBL" id="GMT27048.1"/>
    </source>
</evidence>
<dbReference type="Proteomes" id="UP001432322">
    <property type="component" value="Unassembled WGS sequence"/>
</dbReference>
<evidence type="ECO:0008006" key="4">
    <source>
        <dbReference type="Google" id="ProtNLM"/>
    </source>
</evidence>
<feature type="transmembrane region" description="Helical" evidence="1">
    <location>
        <begin position="165"/>
        <end position="196"/>
    </location>
</feature>
<protein>
    <recommendedName>
        <fullName evidence="4">G protein-coupled receptor</fullName>
    </recommendedName>
</protein>
<gene>
    <name evidence="2" type="ORF">PFISCL1PPCAC_18345</name>
</gene>
<reference evidence="2" key="1">
    <citation type="submission" date="2023-10" db="EMBL/GenBank/DDBJ databases">
        <title>Genome assembly of Pristionchus species.</title>
        <authorList>
            <person name="Yoshida K."/>
            <person name="Sommer R.J."/>
        </authorList>
    </citation>
    <scope>NUCLEOTIDE SEQUENCE</scope>
    <source>
        <strain evidence="2">RS5133</strain>
    </source>
</reference>
<organism evidence="2 3">
    <name type="scientific">Pristionchus fissidentatus</name>
    <dbReference type="NCBI Taxonomy" id="1538716"/>
    <lineage>
        <taxon>Eukaryota</taxon>
        <taxon>Metazoa</taxon>
        <taxon>Ecdysozoa</taxon>
        <taxon>Nematoda</taxon>
        <taxon>Chromadorea</taxon>
        <taxon>Rhabditida</taxon>
        <taxon>Rhabditina</taxon>
        <taxon>Diplogasteromorpha</taxon>
        <taxon>Diplogasteroidea</taxon>
        <taxon>Neodiplogasteridae</taxon>
        <taxon>Pristionchus</taxon>
    </lineage>
</organism>
<evidence type="ECO:0000256" key="1">
    <source>
        <dbReference type="SAM" id="Phobius"/>
    </source>
</evidence>
<feature type="transmembrane region" description="Helical" evidence="1">
    <location>
        <begin position="202"/>
        <end position="224"/>
    </location>
</feature>
<feature type="non-terminal residue" evidence="2">
    <location>
        <position position="230"/>
    </location>
</feature>
<evidence type="ECO:0000313" key="3">
    <source>
        <dbReference type="Proteomes" id="UP001432322"/>
    </source>
</evidence>
<sequence length="230" mass="26182">MWELTPASCILQCLSLCNLDCGGNMLYYFVFGFLSFFYNNKFTQKKYYYCFNLRAPQMPFEIKISKLQQYCTIFNAIPEYRQEFAEIARAIFDLNPEEKVMAYGAKLAASDKTTKSAINFAAFGVVPTYLISYALFLFCCIKIYRMLNSHGIDLSPRTKLLQQQFFRTLVLQALLPLVVLSLPIASFLVGIIGGFAMDRLSLFLTFSLYIVPTVQGCVSLSFVVKMKPST</sequence>
<dbReference type="PANTHER" id="PTHR22943:SF248">
    <property type="entry name" value="SEVEN TM RECEPTOR"/>
    <property type="match status" value="1"/>
</dbReference>
<dbReference type="InterPro" id="IPR019428">
    <property type="entry name" value="7TM_GPCR_serpentine_rcpt_Str"/>
</dbReference>
<dbReference type="AlphaFoldDB" id="A0AAV5W682"/>